<evidence type="ECO:0000256" key="6">
    <source>
        <dbReference type="ARBA" id="ARBA00022984"/>
    </source>
</evidence>
<evidence type="ECO:0000256" key="7">
    <source>
        <dbReference type="ARBA" id="ARBA00023136"/>
    </source>
</evidence>
<keyword evidence="9 10" id="KW-0961">Cell wall biogenesis/degradation</keyword>
<keyword evidence="2 10" id="KW-0132">Cell division</keyword>
<comment type="similarity">
    <text evidence="10">Belongs to the glycosyltransferase 28 family. MurG subfamily.</text>
</comment>
<dbReference type="InterPro" id="IPR007235">
    <property type="entry name" value="Glyco_trans_28_C"/>
</dbReference>
<keyword evidence="4 10" id="KW-0808">Transferase</keyword>
<sequence>MSSSLEVVIAGGGSPGHVYPGLAIADALRARLPNVSILFAGTGRPLERHLVRAAGYNHMALPAKPAPHNPLEAVRFITDNALGFMAAAWMLREQHTSLVIGLGGYASASTVRAAVGRGIPTVLLEQNATTGRTTKWLSGMVESVCTGFKEVTPYLSPVAEVVHTGTPARPRFLKQYQQWQQQGEVVRRSREPRIVVLGGSGGAQTLNKHMPDVVSRLSEELKDWRVVHQTGEGQLQCTEDRYPSDTSQILTVSYIDELASLLFETDIVVCRAGGTTLAELALAGVPAVVVPFPDASENHQMANAEVYREAGACVVVDEWAAGDRLTDELTSKIRELAADHQRREDMSRAMRGLAHPDAADAIASRCCEILCGTDMRVAA</sequence>
<dbReference type="InterPro" id="IPR006009">
    <property type="entry name" value="GlcNAc_MurG"/>
</dbReference>
<keyword evidence="1 10" id="KW-1003">Cell membrane</keyword>
<feature type="binding site" evidence="10">
    <location>
        <position position="300"/>
    </location>
    <ligand>
        <name>UDP-N-acetyl-alpha-D-glucosamine</name>
        <dbReference type="ChEBI" id="CHEBI:57705"/>
    </ligand>
</feature>
<comment type="caution">
    <text evidence="10">Lacks conserved residue(s) required for the propagation of feature annotation.</text>
</comment>
<comment type="caution">
    <text evidence="13">The sequence shown here is derived from an EMBL/GenBank/DDBJ whole genome shotgun (WGS) entry which is preliminary data.</text>
</comment>
<dbReference type="Pfam" id="PF04101">
    <property type="entry name" value="Glyco_tran_28_C"/>
    <property type="match status" value="1"/>
</dbReference>
<feature type="domain" description="Glycosyltransferase family 28 N-terminal" evidence="11">
    <location>
        <begin position="7"/>
        <end position="145"/>
    </location>
</feature>
<dbReference type="PANTHER" id="PTHR21015:SF22">
    <property type="entry name" value="GLYCOSYLTRANSFERASE"/>
    <property type="match status" value="1"/>
</dbReference>
<dbReference type="GO" id="GO:0005886">
    <property type="term" value="C:plasma membrane"/>
    <property type="evidence" value="ECO:0007669"/>
    <property type="project" value="UniProtKB-SubCell"/>
</dbReference>
<evidence type="ECO:0000259" key="12">
    <source>
        <dbReference type="Pfam" id="PF04101"/>
    </source>
</evidence>
<protein>
    <recommendedName>
        <fullName evidence="10">UDP-N-acetylglucosamine--N-acetylmuramyl-(pentapeptide) pyrophosphoryl-undecaprenol N-acetylglucosamine transferase</fullName>
        <ecNumber evidence="10">2.4.1.227</ecNumber>
    </recommendedName>
    <alternativeName>
        <fullName evidence="10">Undecaprenyl-PP-MurNAc-pentapeptide-UDPGlcNAc GlcNAc transferase</fullName>
    </alternativeName>
</protein>
<evidence type="ECO:0000256" key="10">
    <source>
        <dbReference type="HAMAP-Rule" id="MF_00033"/>
    </source>
</evidence>
<keyword evidence="6 10" id="KW-0573">Peptidoglycan synthesis</keyword>
<feature type="binding site" evidence="10">
    <location>
        <position position="127"/>
    </location>
    <ligand>
        <name>UDP-N-acetyl-alpha-D-glucosamine</name>
        <dbReference type="ChEBI" id="CHEBI:57705"/>
    </ligand>
</feature>
<evidence type="ECO:0000256" key="8">
    <source>
        <dbReference type="ARBA" id="ARBA00023306"/>
    </source>
</evidence>
<evidence type="ECO:0000256" key="9">
    <source>
        <dbReference type="ARBA" id="ARBA00023316"/>
    </source>
</evidence>
<organism evidence="13 14">
    <name type="scientific">Aeoliella straminimaris</name>
    <dbReference type="NCBI Taxonomy" id="2954799"/>
    <lineage>
        <taxon>Bacteria</taxon>
        <taxon>Pseudomonadati</taxon>
        <taxon>Planctomycetota</taxon>
        <taxon>Planctomycetia</taxon>
        <taxon>Pirellulales</taxon>
        <taxon>Lacipirellulaceae</taxon>
        <taxon>Aeoliella</taxon>
    </lineage>
</organism>
<dbReference type="RefSeq" id="WP_252852336.1">
    <property type="nucleotide sequence ID" value="NZ_JAMXLR010000036.1"/>
</dbReference>
<feature type="binding site" evidence="10">
    <location>
        <position position="169"/>
    </location>
    <ligand>
        <name>UDP-N-acetyl-alpha-D-glucosamine</name>
        <dbReference type="ChEBI" id="CHEBI:57705"/>
    </ligand>
</feature>
<dbReference type="EMBL" id="JAMXLR010000036">
    <property type="protein sequence ID" value="MCO6044232.1"/>
    <property type="molecule type" value="Genomic_DNA"/>
</dbReference>
<comment type="pathway">
    <text evidence="10">Cell wall biogenesis; peptidoglycan biosynthesis.</text>
</comment>
<evidence type="ECO:0000256" key="3">
    <source>
        <dbReference type="ARBA" id="ARBA00022676"/>
    </source>
</evidence>
<dbReference type="CDD" id="cd03785">
    <property type="entry name" value="GT28_MurG"/>
    <property type="match status" value="1"/>
</dbReference>
<keyword evidence="3 10" id="KW-0328">Glycosyltransferase</keyword>
<evidence type="ECO:0000313" key="14">
    <source>
        <dbReference type="Proteomes" id="UP001155241"/>
    </source>
</evidence>
<feature type="binding site" evidence="10">
    <location>
        <position position="200"/>
    </location>
    <ligand>
        <name>UDP-N-acetyl-alpha-D-glucosamine</name>
        <dbReference type="ChEBI" id="CHEBI:57705"/>
    </ligand>
</feature>
<dbReference type="Pfam" id="PF03033">
    <property type="entry name" value="Glyco_transf_28"/>
    <property type="match status" value="1"/>
</dbReference>
<dbReference type="GO" id="GO:0005975">
    <property type="term" value="P:carbohydrate metabolic process"/>
    <property type="evidence" value="ECO:0007669"/>
    <property type="project" value="InterPro"/>
</dbReference>
<dbReference type="InterPro" id="IPR004276">
    <property type="entry name" value="GlycoTrans_28_N"/>
</dbReference>
<evidence type="ECO:0000313" key="13">
    <source>
        <dbReference type="EMBL" id="MCO6044232.1"/>
    </source>
</evidence>
<dbReference type="GO" id="GO:0008360">
    <property type="term" value="P:regulation of cell shape"/>
    <property type="evidence" value="ECO:0007669"/>
    <property type="project" value="UniProtKB-KW"/>
</dbReference>
<dbReference type="PANTHER" id="PTHR21015">
    <property type="entry name" value="UDP-N-ACETYLGLUCOSAMINE--N-ACETYLMURAMYL-(PENTAPEPTIDE) PYROPHOSPHORYL-UNDECAPRENOL N-ACETYLGLUCOSAMINE TRANSFERASE 1"/>
    <property type="match status" value="1"/>
</dbReference>
<keyword evidence="5 10" id="KW-0133">Cell shape</keyword>
<dbReference type="HAMAP" id="MF_00033">
    <property type="entry name" value="MurG"/>
    <property type="match status" value="1"/>
</dbReference>
<keyword evidence="14" id="KW-1185">Reference proteome</keyword>
<dbReference type="GO" id="GO:0071555">
    <property type="term" value="P:cell wall organization"/>
    <property type="evidence" value="ECO:0007669"/>
    <property type="project" value="UniProtKB-KW"/>
</dbReference>
<reference evidence="13" key="1">
    <citation type="submission" date="2022-06" db="EMBL/GenBank/DDBJ databases">
        <title>Aeoliella straminimaris, a novel planctomycete from sediments.</title>
        <authorList>
            <person name="Vitorino I.R."/>
            <person name="Lage O.M."/>
        </authorList>
    </citation>
    <scope>NUCLEOTIDE SEQUENCE</scope>
    <source>
        <strain evidence="13">ICT_H6.2</strain>
    </source>
</reference>
<evidence type="ECO:0000256" key="2">
    <source>
        <dbReference type="ARBA" id="ARBA00022618"/>
    </source>
</evidence>
<comment type="subcellular location">
    <subcellularLocation>
        <location evidence="10">Cell membrane</location>
        <topology evidence="10">Peripheral membrane protein</topology>
        <orientation evidence="10">Cytoplasmic side</orientation>
    </subcellularLocation>
</comment>
<evidence type="ECO:0000256" key="4">
    <source>
        <dbReference type="ARBA" id="ARBA00022679"/>
    </source>
</evidence>
<keyword evidence="8 10" id="KW-0131">Cell cycle</keyword>
<name>A0A9X2JGC2_9BACT</name>
<gene>
    <name evidence="10" type="primary">murG</name>
    <name evidence="13" type="ORF">NG895_09970</name>
</gene>
<dbReference type="Proteomes" id="UP001155241">
    <property type="component" value="Unassembled WGS sequence"/>
</dbReference>
<evidence type="ECO:0000256" key="1">
    <source>
        <dbReference type="ARBA" id="ARBA00022475"/>
    </source>
</evidence>
<feature type="domain" description="Glycosyl transferase family 28 C-terminal" evidence="12">
    <location>
        <begin position="194"/>
        <end position="360"/>
    </location>
</feature>
<accession>A0A9X2JGC2</accession>
<keyword evidence="7 10" id="KW-0472">Membrane</keyword>
<dbReference type="GO" id="GO:0050511">
    <property type="term" value="F:undecaprenyldiphospho-muramoylpentapeptide beta-N-acetylglucosaminyltransferase activity"/>
    <property type="evidence" value="ECO:0007669"/>
    <property type="project" value="UniProtKB-UniRule"/>
</dbReference>
<evidence type="ECO:0000256" key="5">
    <source>
        <dbReference type="ARBA" id="ARBA00022960"/>
    </source>
</evidence>
<dbReference type="AlphaFoldDB" id="A0A9X2JGC2"/>
<dbReference type="GO" id="GO:0051301">
    <property type="term" value="P:cell division"/>
    <property type="evidence" value="ECO:0007669"/>
    <property type="project" value="UniProtKB-KW"/>
</dbReference>
<comment type="catalytic activity">
    <reaction evidence="10">
        <text>di-trans,octa-cis-undecaprenyl diphospho-N-acetyl-alpha-D-muramoyl-L-alanyl-D-glutamyl-meso-2,6-diaminopimeloyl-D-alanyl-D-alanine + UDP-N-acetyl-alpha-D-glucosamine = di-trans,octa-cis-undecaprenyl diphospho-[N-acetyl-alpha-D-glucosaminyl-(1-&gt;4)]-N-acetyl-alpha-D-muramoyl-L-alanyl-D-glutamyl-meso-2,6-diaminopimeloyl-D-alanyl-D-alanine + UDP + H(+)</text>
        <dbReference type="Rhea" id="RHEA:31227"/>
        <dbReference type="ChEBI" id="CHEBI:15378"/>
        <dbReference type="ChEBI" id="CHEBI:57705"/>
        <dbReference type="ChEBI" id="CHEBI:58223"/>
        <dbReference type="ChEBI" id="CHEBI:61387"/>
        <dbReference type="ChEBI" id="CHEBI:61388"/>
        <dbReference type="EC" id="2.4.1.227"/>
    </reaction>
</comment>
<dbReference type="Gene3D" id="3.40.50.2000">
    <property type="entry name" value="Glycogen Phosphorylase B"/>
    <property type="match status" value="2"/>
</dbReference>
<dbReference type="EC" id="2.4.1.227" evidence="10"/>
<proteinExistence type="inferred from homology"/>
<dbReference type="SUPFAM" id="SSF53756">
    <property type="entry name" value="UDP-Glycosyltransferase/glycogen phosphorylase"/>
    <property type="match status" value="1"/>
</dbReference>
<dbReference type="GO" id="GO:0009252">
    <property type="term" value="P:peptidoglycan biosynthetic process"/>
    <property type="evidence" value="ECO:0007669"/>
    <property type="project" value="UniProtKB-UniRule"/>
</dbReference>
<feature type="binding site" evidence="10">
    <location>
        <position position="255"/>
    </location>
    <ligand>
        <name>UDP-N-acetyl-alpha-D-glucosamine</name>
        <dbReference type="ChEBI" id="CHEBI:57705"/>
    </ligand>
</feature>
<comment type="function">
    <text evidence="10">Cell wall formation. Catalyzes the transfer of a GlcNAc subunit on undecaprenyl-pyrophosphoryl-MurNAc-pentapeptide (lipid intermediate I) to form undecaprenyl-pyrophosphoryl-MurNAc-(pentapeptide)GlcNAc (lipid intermediate II).</text>
</comment>
<evidence type="ECO:0000259" key="11">
    <source>
        <dbReference type="Pfam" id="PF03033"/>
    </source>
</evidence>